<protein>
    <submittedName>
        <fullName evidence="2">Methyltransferase, FkbM family</fullName>
    </submittedName>
</protein>
<organism evidence="2 3">
    <name type="scientific">Flavobacterium noncentrifugens</name>
    <dbReference type="NCBI Taxonomy" id="1128970"/>
    <lineage>
        <taxon>Bacteria</taxon>
        <taxon>Pseudomonadati</taxon>
        <taxon>Bacteroidota</taxon>
        <taxon>Flavobacteriia</taxon>
        <taxon>Flavobacteriales</taxon>
        <taxon>Flavobacteriaceae</taxon>
        <taxon>Flavobacterium</taxon>
    </lineage>
</organism>
<gene>
    <name evidence="2" type="ORF">SAMN04487935_1538</name>
</gene>
<dbReference type="InterPro" id="IPR052514">
    <property type="entry name" value="SAM-dependent_MTase"/>
</dbReference>
<dbReference type="GO" id="GO:0008168">
    <property type="term" value="F:methyltransferase activity"/>
    <property type="evidence" value="ECO:0007669"/>
    <property type="project" value="UniProtKB-KW"/>
</dbReference>
<dbReference type="STRING" id="1128970.SAMN04487935_1538"/>
<dbReference type="AlphaFoldDB" id="A0A1G8VW97"/>
<dbReference type="EMBL" id="FNEZ01000002">
    <property type="protein sequence ID" value="SDJ70077.1"/>
    <property type="molecule type" value="Genomic_DNA"/>
</dbReference>
<sequence>MLTNLVRFKLLKKHFKFRDAYALFAGLKNKKETIVLPKLNRKIYLRPNSKDAETFEEIFLSHLYDIRLPIIPETIVDAGANVGFATLFFKIKYPDASIVAIEIETKNADAFRKNTTGFDNVTLHQQALYNKKSYFSIADPYKATNSFQIRKADSPENSDIDSVTLDEIISEKKWDTIDILKIDIEGAEKQLFEKNYENWLPKIKIIMIETHDRMVSGCSFTVMHTISKYNFILYTTTEGTLIYYNLDLIALPSL</sequence>
<keyword evidence="2" id="KW-0489">Methyltransferase</keyword>
<dbReference type="PANTHER" id="PTHR34203:SF15">
    <property type="entry name" value="SLL1173 PROTEIN"/>
    <property type="match status" value="1"/>
</dbReference>
<proteinExistence type="predicted"/>
<dbReference type="RefSeq" id="WP_091393426.1">
    <property type="nucleotide sequence ID" value="NZ_BKAI01000003.1"/>
</dbReference>
<dbReference type="SUPFAM" id="SSF53335">
    <property type="entry name" value="S-adenosyl-L-methionine-dependent methyltransferases"/>
    <property type="match status" value="1"/>
</dbReference>
<dbReference type="Gene3D" id="3.40.50.150">
    <property type="entry name" value="Vaccinia Virus protein VP39"/>
    <property type="match status" value="1"/>
</dbReference>
<dbReference type="PANTHER" id="PTHR34203">
    <property type="entry name" value="METHYLTRANSFERASE, FKBM FAMILY PROTEIN"/>
    <property type="match status" value="1"/>
</dbReference>
<dbReference type="InterPro" id="IPR006342">
    <property type="entry name" value="FkbM_mtfrase"/>
</dbReference>
<reference evidence="2 3" key="1">
    <citation type="submission" date="2016-10" db="EMBL/GenBank/DDBJ databases">
        <authorList>
            <person name="de Groot N.N."/>
        </authorList>
    </citation>
    <scope>NUCLEOTIDE SEQUENCE [LARGE SCALE GENOMIC DNA]</scope>
    <source>
        <strain evidence="2 3">CGMCC 1.10076</strain>
    </source>
</reference>
<keyword evidence="3" id="KW-1185">Reference proteome</keyword>
<dbReference type="GO" id="GO:0032259">
    <property type="term" value="P:methylation"/>
    <property type="evidence" value="ECO:0007669"/>
    <property type="project" value="UniProtKB-KW"/>
</dbReference>
<dbReference type="OrthoDB" id="9812600at2"/>
<name>A0A1G8VW97_9FLAO</name>
<evidence type="ECO:0000313" key="2">
    <source>
        <dbReference type="EMBL" id="SDJ70077.1"/>
    </source>
</evidence>
<dbReference type="Pfam" id="PF05050">
    <property type="entry name" value="Methyltransf_21"/>
    <property type="match status" value="1"/>
</dbReference>
<evidence type="ECO:0000259" key="1">
    <source>
        <dbReference type="Pfam" id="PF05050"/>
    </source>
</evidence>
<accession>A0A1G8VW97</accession>
<dbReference type="Proteomes" id="UP000199580">
    <property type="component" value="Unassembled WGS sequence"/>
</dbReference>
<feature type="domain" description="Methyltransferase FkbM" evidence="1">
    <location>
        <begin position="77"/>
        <end position="214"/>
    </location>
</feature>
<evidence type="ECO:0000313" key="3">
    <source>
        <dbReference type="Proteomes" id="UP000199580"/>
    </source>
</evidence>
<dbReference type="NCBIfam" id="TIGR01444">
    <property type="entry name" value="fkbM_fam"/>
    <property type="match status" value="1"/>
</dbReference>
<keyword evidence="2" id="KW-0808">Transferase</keyword>
<dbReference type="InterPro" id="IPR029063">
    <property type="entry name" value="SAM-dependent_MTases_sf"/>
</dbReference>